<keyword evidence="5" id="KW-1185">Reference proteome</keyword>
<dbReference type="GO" id="GO:0080155">
    <property type="term" value="P:regulation of double fertilization forming a zygote and endosperm"/>
    <property type="evidence" value="ECO:0007669"/>
    <property type="project" value="TreeGrafter"/>
</dbReference>
<sequence>MKTTFLLMVLVVVMAWSLSSAQPTDPQRCLNAFKTTSSGCLESLKGFVHGHFHGIKKECCLTVSTVSDLCWPVLFPNMPYIRFVIKGICTIKYSLH</sequence>
<evidence type="ECO:0000313" key="5">
    <source>
        <dbReference type="Proteomes" id="UP000836841"/>
    </source>
</evidence>
<name>A0AAU9SB08_THLAR</name>
<keyword evidence="1 2" id="KW-0732">Signal</keyword>
<dbReference type="GO" id="GO:2000008">
    <property type="term" value="P:regulation of protein localization to cell surface"/>
    <property type="evidence" value="ECO:0007669"/>
    <property type="project" value="TreeGrafter"/>
</dbReference>
<feature type="chain" id="PRO_5043908499" description="Prolamin-like domain-containing protein" evidence="2">
    <location>
        <begin position="22"/>
        <end position="96"/>
    </location>
</feature>
<dbReference type="AlphaFoldDB" id="A0AAU9SB08"/>
<dbReference type="Pfam" id="PF05617">
    <property type="entry name" value="Prolamin_like"/>
    <property type="match status" value="1"/>
</dbReference>
<organism evidence="4 5">
    <name type="scientific">Thlaspi arvense</name>
    <name type="common">Field penny-cress</name>
    <dbReference type="NCBI Taxonomy" id="13288"/>
    <lineage>
        <taxon>Eukaryota</taxon>
        <taxon>Viridiplantae</taxon>
        <taxon>Streptophyta</taxon>
        <taxon>Embryophyta</taxon>
        <taxon>Tracheophyta</taxon>
        <taxon>Spermatophyta</taxon>
        <taxon>Magnoliopsida</taxon>
        <taxon>eudicotyledons</taxon>
        <taxon>Gunneridae</taxon>
        <taxon>Pentapetalae</taxon>
        <taxon>rosids</taxon>
        <taxon>malvids</taxon>
        <taxon>Brassicales</taxon>
        <taxon>Brassicaceae</taxon>
        <taxon>Thlaspideae</taxon>
        <taxon>Thlaspi</taxon>
    </lineage>
</organism>
<proteinExistence type="predicted"/>
<dbReference type="GO" id="GO:0009567">
    <property type="term" value="P:double fertilization forming a zygote and endosperm"/>
    <property type="evidence" value="ECO:0007669"/>
    <property type="project" value="TreeGrafter"/>
</dbReference>
<dbReference type="GO" id="GO:0031982">
    <property type="term" value="C:vesicle"/>
    <property type="evidence" value="ECO:0007669"/>
    <property type="project" value="TreeGrafter"/>
</dbReference>
<dbReference type="InterPro" id="IPR008502">
    <property type="entry name" value="Prolamin-like"/>
</dbReference>
<dbReference type="PANTHER" id="PTHR31181">
    <property type="entry name" value="EGG CELL-SECRETED PROTEIN 1.4"/>
    <property type="match status" value="1"/>
</dbReference>
<protein>
    <recommendedName>
        <fullName evidence="3">Prolamin-like domain-containing protein</fullName>
    </recommendedName>
</protein>
<gene>
    <name evidence="4" type="ORF">TAV2_LOCUS14515</name>
</gene>
<feature type="signal peptide" evidence="2">
    <location>
        <begin position="1"/>
        <end position="21"/>
    </location>
</feature>
<dbReference type="GO" id="GO:0005576">
    <property type="term" value="C:extracellular region"/>
    <property type="evidence" value="ECO:0007669"/>
    <property type="project" value="TreeGrafter"/>
</dbReference>
<evidence type="ECO:0000256" key="1">
    <source>
        <dbReference type="ARBA" id="ARBA00022729"/>
    </source>
</evidence>
<evidence type="ECO:0000313" key="4">
    <source>
        <dbReference type="EMBL" id="CAH2061539.1"/>
    </source>
</evidence>
<reference evidence="4 5" key="1">
    <citation type="submission" date="2022-03" db="EMBL/GenBank/DDBJ databases">
        <authorList>
            <person name="Nunn A."/>
            <person name="Chopra R."/>
            <person name="Nunn A."/>
            <person name="Contreras Garrido A."/>
        </authorList>
    </citation>
    <scope>NUCLEOTIDE SEQUENCE [LARGE SCALE GENOMIC DNA]</scope>
</reference>
<accession>A0AAU9SB08</accession>
<evidence type="ECO:0000259" key="3">
    <source>
        <dbReference type="Pfam" id="PF05617"/>
    </source>
</evidence>
<evidence type="ECO:0000256" key="2">
    <source>
        <dbReference type="SAM" id="SignalP"/>
    </source>
</evidence>
<dbReference type="Proteomes" id="UP000836841">
    <property type="component" value="Chromosome 4"/>
</dbReference>
<dbReference type="EMBL" id="OU466860">
    <property type="protein sequence ID" value="CAH2061539.1"/>
    <property type="molecule type" value="Genomic_DNA"/>
</dbReference>
<feature type="domain" description="Prolamin-like" evidence="3">
    <location>
        <begin position="29"/>
        <end position="78"/>
    </location>
</feature>
<dbReference type="PANTHER" id="PTHR31181:SF81">
    <property type="entry name" value="ECA1 GAMETOGENESIS FAMILY PROTEIN-RELATED"/>
    <property type="match status" value="1"/>
</dbReference>